<keyword evidence="2" id="KW-1185">Reference proteome</keyword>
<protein>
    <recommendedName>
        <fullName evidence="3">2-amino-4-ketopentanoate thiolase alpha subunit</fullName>
    </recommendedName>
</protein>
<dbReference type="Pfam" id="PF22010">
    <property type="entry name" value="OrtA"/>
    <property type="match status" value="1"/>
</dbReference>
<dbReference type="NCBIfam" id="NF040739">
    <property type="entry name" value="ornith_OrtA"/>
    <property type="match status" value="1"/>
</dbReference>
<organism evidence="1 2">
    <name type="scientific">Mariniplasma anaerobium</name>
    <dbReference type="NCBI Taxonomy" id="2735436"/>
    <lineage>
        <taxon>Bacteria</taxon>
        <taxon>Bacillati</taxon>
        <taxon>Mycoplasmatota</taxon>
        <taxon>Mollicutes</taxon>
        <taxon>Acholeplasmatales</taxon>
        <taxon>Acholeplasmataceae</taxon>
        <taxon>Mariniplasma</taxon>
    </lineage>
</organism>
<sequence>MIKKGTYVYIKKIVLKSSERSSHIPFDTLDKDFVMKVKGYLMNDAFIGDNVDILTETKRRVSGILIEANPTYTHSFGDYLDEVKTMKDIILTEMEDTLHD</sequence>
<dbReference type="EMBL" id="AP024412">
    <property type="protein sequence ID" value="BCR35964.1"/>
    <property type="molecule type" value="Genomic_DNA"/>
</dbReference>
<dbReference type="InterPro" id="IPR047755">
    <property type="entry name" value="OrtA"/>
</dbReference>
<name>A0A7U9XW33_9MOLU</name>
<dbReference type="RefSeq" id="WP_231756817.1">
    <property type="nucleotide sequence ID" value="NZ_AP024412.1"/>
</dbReference>
<dbReference type="Proteomes" id="UP000620133">
    <property type="component" value="Chromosome"/>
</dbReference>
<dbReference type="KEGG" id="manr:MPAN_008570"/>
<reference evidence="1" key="1">
    <citation type="submission" date="2021-01" db="EMBL/GenBank/DDBJ databases">
        <title>Draft genome sequence of Acholeplasmataceae bacterium strain Mahy22.</title>
        <authorList>
            <person name="Watanabe M."/>
            <person name="Kojima H."/>
            <person name="Fukui M."/>
        </authorList>
    </citation>
    <scope>NUCLEOTIDE SEQUENCE</scope>
    <source>
        <strain evidence="1">Mahy22</strain>
    </source>
</reference>
<evidence type="ECO:0000313" key="2">
    <source>
        <dbReference type="Proteomes" id="UP000620133"/>
    </source>
</evidence>
<proteinExistence type="predicted"/>
<gene>
    <name evidence="1" type="ORF">MPAN_008570</name>
</gene>
<dbReference type="AlphaFoldDB" id="A0A7U9XW33"/>
<evidence type="ECO:0008006" key="3">
    <source>
        <dbReference type="Google" id="ProtNLM"/>
    </source>
</evidence>
<evidence type="ECO:0000313" key="1">
    <source>
        <dbReference type="EMBL" id="BCR35964.1"/>
    </source>
</evidence>
<accession>A0A7U9XW33</accession>